<keyword evidence="2" id="KW-0812">Transmembrane</keyword>
<keyword evidence="5" id="KW-1185">Reference proteome</keyword>
<organism evidence="4 5">
    <name type="scientific">Hyaloperonospora brassicae</name>
    <name type="common">Brassica downy mildew</name>
    <name type="synonym">Peronospora brassicae</name>
    <dbReference type="NCBI Taxonomy" id="162125"/>
    <lineage>
        <taxon>Eukaryota</taxon>
        <taxon>Sar</taxon>
        <taxon>Stramenopiles</taxon>
        <taxon>Oomycota</taxon>
        <taxon>Peronosporomycetes</taxon>
        <taxon>Peronosporales</taxon>
        <taxon>Peronosporaceae</taxon>
        <taxon>Hyaloperonospora</taxon>
    </lineage>
</organism>
<dbReference type="SUPFAM" id="SSF53474">
    <property type="entry name" value="alpha/beta-Hydrolases"/>
    <property type="match status" value="1"/>
</dbReference>
<dbReference type="EMBL" id="CANTFL010000174">
    <property type="protein sequence ID" value="CAI5717177.1"/>
    <property type="molecule type" value="Genomic_DNA"/>
</dbReference>
<comment type="caution">
    <text evidence="4">The sequence shown here is derived from an EMBL/GenBank/DDBJ whole genome shotgun (WGS) entry which is preliminary data.</text>
</comment>
<gene>
    <name evidence="4" type="ORF">HBR001_LOCUS1766</name>
</gene>
<evidence type="ECO:0000259" key="3">
    <source>
        <dbReference type="Pfam" id="PF12697"/>
    </source>
</evidence>
<evidence type="ECO:0000313" key="4">
    <source>
        <dbReference type="EMBL" id="CAI5717177.1"/>
    </source>
</evidence>
<dbReference type="InterPro" id="IPR000073">
    <property type="entry name" value="AB_hydrolase_1"/>
</dbReference>
<keyword evidence="2" id="KW-0472">Membrane</keyword>
<feature type="region of interest" description="Disordered" evidence="1">
    <location>
        <begin position="20"/>
        <end position="44"/>
    </location>
</feature>
<feature type="compositionally biased region" description="Basic residues" evidence="1">
    <location>
        <begin position="22"/>
        <end position="32"/>
    </location>
</feature>
<dbReference type="Gene3D" id="3.40.50.1820">
    <property type="entry name" value="alpha/beta hydrolase"/>
    <property type="match status" value="1"/>
</dbReference>
<dbReference type="Proteomes" id="UP001162031">
    <property type="component" value="Unassembled WGS sequence"/>
</dbReference>
<proteinExistence type="predicted"/>
<dbReference type="PANTHER" id="PTHR43689:SF8">
    <property type="entry name" value="ALPHA_BETA-HYDROLASES SUPERFAMILY PROTEIN"/>
    <property type="match status" value="1"/>
</dbReference>
<feature type="domain" description="AB hydrolase-1" evidence="3">
    <location>
        <begin position="125"/>
        <end position="396"/>
    </location>
</feature>
<evidence type="ECO:0000313" key="5">
    <source>
        <dbReference type="Proteomes" id="UP001162031"/>
    </source>
</evidence>
<accession>A0AAV0TA92</accession>
<evidence type="ECO:0000256" key="2">
    <source>
        <dbReference type="SAM" id="Phobius"/>
    </source>
</evidence>
<sequence>MLHLRQRRCYRWRHALPPLPRNAHRHCQRTPRRLSSAATDPAPRPPLQQMVMTELRAVGQLVGGGLVVVTALLASSGYVIESVKRLHPLPPPGLLLELVGRDGTVSDVHVQQRGSGDVTVLLDGGVGETSFDWDKVSTDVATFAAVVSIDRPGLGFSAPGALPRTSTQIVDEYKQILDKLNITGTVVLVAHGAGGYNMRQLAEELATAPSGRLKCGGLVLVDVLQENLRRELESVSDVVHKLLLEMDGNGDTVLRLARFGLIRLINLVQHAKLQAKFTAAALPYVEYFLPSPAHREGALRENQAIPETEQRFRDSVSTATPFEFPCVVLSHGKAGMFDGMKMQAGITTRMLADLEHKWLDAQIKLANTISKRTAHLVVKDAGHCIHHEKPEEIVKAVRALVDEIGGEVGEHRGLMALTDDA</sequence>
<dbReference type="InterPro" id="IPR029058">
    <property type="entry name" value="AB_hydrolase_fold"/>
</dbReference>
<feature type="transmembrane region" description="Helical" evidence="2">
    <location>
        <begin position="57"/>
        <end position="80"/>
    </location>
</feature>
<dbReference type="Pfam" id="PF12697">
    <property type="entry name" value="Abhydrolase_6"/>
    <property type="match status" value="1"/>
</dbReference>
<evidence type="ECO:0000256" key="1">
    <source>
        <dbReference type="SAM" id="MobiDB-lite"/>
    </source>
</evidence>
<dbReference type="PANTHER" id="PTHR43689">
    <property type="entry name" value="HYDROLASE"/>
    <property type="match status" value="1"/>
</dbReference>
<protein>
    <recommendedName>
        <fullName evidence="3">AB hydrolase-1 domain-containing protein</fullName>
    </recommendedName>
</protein>
<keyword evidence="2" id="KW-1133">Transmembrane helix</keyword>
<dbReference type="AlphaFoldDB" id="A0AAV0TA92"/>
<reference evidence="4" key="1">
    <citation type="submission" date="2022-12" db="EMBL/GenBank/DDBJ databases">
        <authorList>
            <person name="Webb A."/>
        </authorList>
    </citation>
    <scope>NUCLEOTIDE SEQUENCE</scope>
    <source>
        <strain evidence="4">Hp1</strain>
    </source>
</reference>
<name>A0AAV0TA92_HYABA</name>